<evidence type="ECO:0000313" key="8">
    <source>
        <dbReference type="EMBL" id="MFC1419096.1"/>
    </source>
</evidence>
<feature type="transmembrane region" description="Helical" evidence="7">
    <location>
        <begin position="306"/>
        <end position="329"/>
    </location>
</feature>
<dbReference type="EMBL" id="JBHFAB010000015">
    <property type="protein sequence ID" value="MFC1419096.1"/>
    <property type="molecule type" value="Genomic_DNA"/>
</dbReference>
<feature type="transmembrane region" description="Helical" evidence="7">
    <location>
        <begin position="282"/>
        <end position="300"/>
    </location>
</feature>
<keyword evidence="5 7" id="KW-1133">Transmembrane helix</keyword>
<evidence type="ECO:0000256" key="7">
    <source>
        <dbReference type="SAM" id="Phobius"/>
    </source>
</evidence>
<dbReference type="InterPro" id="IPR018383">
    <property type="entry name" value="UPF0324_pro"/>
</dbReference>
<keyword evidence="4 7" id="KW-0812">Transmembrane</keyword>
<feature type="transmembrane region" description="Helical" evidence="7">
    <location>
        <begin position="67"/>
        <end position="86"/>
    </location>
</feature>
<feature type="transmembrane region" description="Helical" evidence="7">
    <location>
        <begin position="242"/>
        <end position="262"/>
    </location>
</feature>
<dbReference type="RefSeq" id="WP_380538067.1">
    <property type="nucleotide sequence ID" value="NZ_JBHFAB010000015.1"/>
</dbReference>
<evidence type="ECO:0000256" key="5">
    <source>
        <dbReference type="ARBA" id="ARBA00022989"/>
    </source>
</evidence>
<evidence type="ECO:0000313" key="9">
    <source>
        <dbReference type="Proteomes" id="UP001592531"/>
    </source>
</evidence>
<dbReference type="PANTHER" id="PTHR30106:SF2">
    <property type="entry name" value="UPF0324 INNER MEMBRANE PROTEIN YEIH"/>
    <property type="match status" value="1"/>
</dbReference>
<feature type="transmembrane region" description="Helical" evidence="7">
    <location>
        <begin position="98"/>
        <end position="116"/>
    </location>
</feature>
<comment type="caution">
    <text evidence="8">The sequence shown here is derived from an EMBL/GenBank/DDBJ whole genome shotgun (WGS) entry which is preliminary data.</text>
</comment>
<keyword evidence="3" id="KW-1003">Cell membrane</keyword>
<comment type="similarity">
    <text evidence="2">Belongs to the UPF0324 family.</text>
</comment>
<feature type="transmembrane region" description="Helical" evidence="7">
    <location>
        <begin position="152"/>
        <end position="169"/>
    </location>
</feature>
<name>A0ABV6VZB5_9ACTN</name>
<sequence>MRLPLLRFPAAARAGTGFASTFASRFASGFASARAKGREAGPGTLAAGLAVAAGAAVHHWLGSVSVLTAAVALGVLAGNLGLLPARTRPGLALIAKRVMRLAVVLLGLKLAVGDVLGLGWRALLLVVVVVGVTFWGTRWLGRLAGLPGDQPLLIATGFSICGASAVAAMNGVTESDEQDAVTAVALVTLCGSLAIAVLPLLRHPLGLDPEQFGRWTGASVHDIAQVVAVAQTAGPLALSQAVVIKLMRIALLAPIVTGVAVARRSRVAREGGEGGEGRRPPLVPLFVLGFLGCVALRSGSVLPASVLNLCATVDELLMAAALFALGSAVDVRSLLRTGRRALLVGLGSWLLIAGLSYLGVLATT</sequence>
<evidence type="ECO:0000256" key="4">
    <source>
        <dbReference type="ARBA" id="ARBA00022692"/>
    </source>
</evidence>
<feature type="transmembrane region" description="Helical" evidence="7">
    <location>
        <begin position="341"/>
        <end position="362"/>
    </location>
</feature>
<protein>
    <submittedName>
        <fullName evidence="8">YeiH family protein</fullName>
    </submittedName>
</protein>
<accession>A0ABV6VZB5</accession>
<evidence type="ECO:0000256" key="6">
    <source>
        <dbReference type="ARBA" id="ARBA00023136"/>
    </source>
</evidence>
<gene>
    <name evidence="8" type="ORF">ACEZDE_21025</name>
</gene>
<dbReference type="Pfam" id="PF03601">
    <property type="entry name" value="Cons_hypoth698"/>
    <property type="match status" value="1"/>
</dbReference>
<dbReference type="PANTHER" id="PTHR30106">
    <property type="entry name" value="INNER MEMBRANE PROTEIN YEIH-RELATED"/>
    <property type="match status" value="1"/>
</dbReference>
<feature type="transmembrane region" description="Helical" evidence="7">
    <location>
        <begin position="181"/>
        <end position="200"/>
    </location>
</feature>
<reference evidence="8 9" key="1">
    <citation type="submission" date="2024-09" db="EMBL/GenBank/DDBJ databases">
        <authorList>
            <person name="Lee S.D."/>
        </authorList>
    </citation>
    <scope>NUCLEOTIDE SEQUENCE [LARGE SCALE GENOMIC DNA]</scope>
    <source>
        <strain evidence="8 9">N8-3</strain>
    </source>
</reference>
<comment type="subcellular location">
    <subcellularLocation>
        <location evidence="1">Cell membrane</location>
        <topology evidence="1">Multi-pass membrane protein</topology>
    </subcellularLocation>
</comment>
<proteinExistence type="inferred from homology"/>
<evidence type="ECO:0000256" key="1">
    <source>
        <dbReference type="ARBA" id="ARBA00004651"/>
    </source>
</evidence>
<evidence type="ECO:0000256" key="3">
    <source>
        <dbReference type="ARBA" id="ARBA00022475"/>
    </source>
</evidence>
<feature type="transmembrane region" description="Helical" evidence="7">
    <location>
        <begin position="122"/>
        <end position="140"/>
    </location>
</feature>
<keyword evidence="6 7" id="KW-0472">Membrane</keyword>
<dbReference type="Proteomes" id="UP001592531">
    <property type="component" value="Unassembled WGS sequence"/>
</dbReference>
<organism evidence="8 9">
    <name type="scientific">Streptacidiphilus cavernicola</name>
    <dbReference type="NCBI Taxonomy" id="3342716"/>
    <lineage>
        <taxon>Bacteria</taxon>
        <taxon>Bacillati</taxon>
        <taxon>Actinomycetota</taxon>
        <taxon>Actinomycetes</taxon>
        <taxon>Kitasatosporales</taxon>
        <taxon>Streptomycetaceae</taxon>
        <taxon>Streptacidiphilus</taxon>
    </lineage>
</organism>
<keyword evidence="9" id="KW-1185">Reference proteome</keyword>
<evidence type="ECO:0000256" key="2">
    <source>
        <dbReference type="ARBA" id="ARBA00007977"/>
    </source>
</evidence>